<dbReference type="InterPro" id="IPR020287">
    <property type="entry name" value="Tail_sheath_C"/>
</dbReference>
<accession>A0ABU2C755</accession>
<dbReference type="Gene3D" id="3.40.50.11780">
    <property type="match status" value="2"/>
</dbReference>
<keyword evidence="5" id="KW-1185">Reference proteome</keyword>
<dbReference type="InterPro" id="IPR035089">
    <property type="entry name" value="Phage_sheath_subtilisin"/>
</dbReference>
<dbReference type="Pfam" id="PF17482">
    <property type="entry name" value="Phage_sheath_1C"/>
    <property type="match status" value="1"/>
</dbReference>
<dbReference type="EMBL" id="JAVDXT010000002">
    <property type="protein sequence ID" value="MDR7377172.1"/>
    <property type="molecule type" value="Genomic_DNA"/>
</dbReference>
<organism evidence="4 5">
    <name type="scientific">Rhodoferax ferrireducens</name>
    <dbReference type="NCBI Taxonomy" id="192843"/>
    <lineage>
        <taxon>Bacteria</taxon>
        <taxon>Pseudomonadati</taxon>
        <taxon>Pseudomonadota</taxon>
        <taxon>Betaproteobacteria</taxon>
        <taxon>Burkholderiales</taxon>
        <taxon>Comamonadaceae</taxon>
        <taxon>Rhodoferax</taxon>
    </lineage>
</organism>
<proteinExistence type="inferred from homology"/>
<evidence type="ECO:0000313" key="5">
    <source>
        <dbReference type="Proteomes" id="UP001180487"/>
    </source>
</evidence>
<feature type="domain" description="Tail sheath protein subtilisin-like" evidence="2">
    <location>
        <begin position="294"/>
        <end position="459"/>
    </location>
</feature>
<feature type="domain" description="Tail sheath protein C-terminal" evidence="3">
    <location>
        <begin position="462"/>
        <end position="567"/>
    </location>
</feature>
<dbReference type="PANTHER" id="PTHR35861">
    <property type="match status" value="1"/>
</dbReference>
<evidence type="ECO:0000259" key="3">
    <source>
        <dbReference type="Pfam" id="PF17482"/>
    </source>
</evidence>
<name>A0ABU2C755_9BURK</name>
<gene>
    <name evidence="4" type="ORF">J2X19_001851</name>
</gene>
<evidence type="ECO:0000256" key="1">
    <source>
        <dbReference type="ARBA" id="ARBA00008005"/>
    </source>
</evidence>
<dbReference type="Proteomes" id="UP001180487">
    <property type="component" value="Unassembled WGS sequence"/>
</dbReference>
<comment type="similarity">
    <text evidence="1">Belongs to the myoviridae tail sheath protein family.</text>
</comment>
<comment type="caution">
    <text evidence="4">The sequence shown here is derived from an EMBL/GenBank/DDBJ whole genome shotgun (WGS) entry which is preliminary data.</text>
</comment>
<dbReference type="PANTHER" id="PTHR35861:SF1">
    <property type="entry name" value="PHAGE TAIL SHEATH PROTEIN"/>
    <property type="match status" value="1"/>
</dbReference>
<dbReference type="Pfam" id="PF04984">
    <property type="entry name" value="Phage_sheath_1"/>
    <property type="match status" value="1"/>
</dbReference>
<dbReference type="RefSeq" id="WP_310372731.1">
    <property type="nucleotide sequence ID" value="NZ_JAVDXT010000002.1"/>
</dbReference>
<dbReference type="InterPro" id="IPR052042">
    <property type="entry name" value="Tail_sheath_structural"/>
</dbReference>
<reference evidence="4 5" key="1">
    <citation type="submission" date="2023-07" db="EMBL/GenBank/DDBJ databases">
        <title>Sorghum-associated microbial communities from plants grown in Nebraska, USA.</title>
        <authorList>
            <person name="Schachtman D."/>
        </authorList>
    </citation>
    <scope>NUCLEOTIDE SEQUENCE [LARGE SCALE GENOMIC DNA]</scope>
    <source>
        <strain evidence="4 5">BE313</strain>
    </source>
</reference>
<protein>
    <submittedName>
        <fullName evidence="4">Phage tail sheath protein FI</fullName>
    </submittedName>
</protein>
<sequence length="573" mass="60266">MPNYPSPGVYVEEAGPSGRAIAGVATSTAAFIGPTRSGPVGLASPPLYSLAEFEHRYGGPQALALSDVRDPAYRLHFMAHAVRAYFANGGNCLVVLRTARNAAAAAGVLLAARTQAGRATLRARHVGAAGNGPVRLRVVGVPVRAIDLSAAPVGSLISMDRDGVETVYAGSGAVWLDATGQSLALSDLGATAQLLTLELQASAADGSAVQWSRLGFAPEHPRWLGRVLAPQSDAAPLWADIGAQVSAYALLAAVRALPILAAAPGDGLAWRRLLLQRGRDGLAPIAGIASSRGSYAAALAALQAVPDVSTVATPGSSAYPDRAAIQAALLAHVEQPQRWQLAVLDSAPQLSLGGVQQQRAGIDSRHAALYYPWLVVADPLAPAAAPREISVPPCGHVAGLYARSDATQGVHKAATNLAVAGALRCEYDIDQTEQDLLNPLGVNCLRSFAGRGLRVWGARLASSDPEWKYVPIRRLLDYLQASIVRGTAWAVFEPNAEPLWARVRQLVSDFLLQTWRDGALLGSRPEEAFFVRCDRTTMTQAELDAGQLVCLVGVAVLQPAEFMLFRIGQATLK</sequence>
<evidence type="ECO:0000259" key="2">
    <source>
        <dbReference type="Pfam" id="PF04984"/>
    </source>
</evidence>
<evidence type="ECO:0000313" key="4">
    <source>
        <dbReference type="EMBL" id="MDR7377172.1"/>
    </source>
</evidence>